<proteinExistence type="predicted"/>
<organism evidence="2 3">
    <name type="scientific">Batillaria attramentaria</name>
    <dbReference type="NCBI Taxonomy" id="370345"/>
    <lineage>
        <taxon>Eukaryota</taxon>
        <taxon>Metazoa</taxon>
        <taxon>Spiralia</taxon>
        <taxon>Lophotrochozoa</taxon>
        <taxon>Mollusca</taxon>
        <taxon>Gastropoda</taxon>
        <taxon>Caenogastropoda</taxon>
        <taxon>Sorbeoconcha</taxon>
        <taxon>Cerithioidea</taxon>
        <taxon>Batillariidae</taxon>
        <taxon>Batillaria</taxon>
    </lineage>
</organism>
<dbReference type="Proteomes" id="UP001519460">
    <property type="component" value="Unassembled WGS sequence"/>
</dbReference>
<evidence type="ECO:0000313" key="3">
    <source>
        <dbReference type="Proteomes" id="UP001519460"/>
    </source>
</evidence>
<dbReference type="EMBL" id="JACVVK020000007">
    <property type="protein sequence ID" value="KAK7506175.1"/>
    <property type="molecule type" value="Genomic_DNA"/>
</dbReference>
<feature type="compositionally biased region" description="Polar residues" evidence="1">
    <location>
        <begin position="55"/>
        <end position="70"/>
    </location>
</feature>
<comment type="caution">
    <text evidence="2">The sequence shown here is derived from an EMBL/GenBank/DDBJ whole genome shotgun (WGS) entry which is preliminary data.</text>
</comment>
<sequence length="120" mass="12542">MLVVVMARMVGELPMLRIGRCAEKQSGMTPKSTKHQARPAAITAQHKPPEKKNKQQTTSVPDCSGFSTPASGALSAVRLGVGGKRPPLGAGPGPSRTTDTGDSALARVLRTRHSSQISSL</sequence>
<name>A0ABD0M3W7_9CAEN</name>
<keyword evidence="3" id="KW-1185">Reference proteome</keyword>
<reference evidence="2 3" key="1">
    <citation type="journal article" date="2023" name="Sci. Data">
        <title>Genome assembly of the Korean intertidal mud-creeper Batillaria attramentaria.</title>
        <authorList>
            <person name="Patra A.K."/>
            <person name="Ho P.T."/>
            <person name="Jun S."/>
            <person name="Lee S.J."/>
            <person name="Kim Y."/>
            <person name="Won Y.J."/>
        </authorList>
    </citation>
    <scope>NUCLEOTIDE SEQUENCE [LARGE SCALE GENOMIC DNA]</scope>
    <source>
        <strain evidence="2">Wonlab-2016</strain>
    </source>
</reference>
<feature type="region of interest" description="Disordered" evidence="1">
    <location>
        <begin position="22"/>
        <end position="103"/>
    </location>
</feature>
<evidence type="ECO:0000313" key="2">
    <source>
        <dbReference type="EMBL" id="KAK7506175.1"/>
    </source>
</evidence>
<dbReference type="AlphaFoldDB" id="A0ABD0M3W7"/>
<protein>
    <submittedName>
        <fullName evidence="2">Uncharacterized protein</fullName>
    </submittedName>
</protein>
<accession>A0ABD0M3W7</accession>
<gene>
    <name evidence="2" type="ORF">BaRGS_00002287</name>
</gene>
<evidence type="ECO:0000256" key="1">
    <source>
        <dbReference type="SAM" id="MobiDB-lite"/>
    </source>
</evidence>